<gene>
    <name evidence="1" type="ORF">BO72DRAFT_526827</name>
</gene>
<dbReference type="AlphaFoldDB" id="A0A8G1RTG7"/>
<protein>
    <recommendedName>
        <fullName evidence="3">Thioesterase domain-containing protein</fullName>
    </recommendedName>
</protein>
<evidence type="ECO:0000313" key="1">
    <source>
        <dbReference type="EMBL" id="RAK78432.1"/>
    </source>
</evidence>
<evidence type="ECO:0008006" key="3">
    <source>
        <dbReference type="Google" id="ProtNLM"/>
    </source>
</evidence>
<dbReference type="SUPFAM" id="SSF54637">
    <property type="entry name" value="Thioesterase/thiol ester dehydrase-isomerase"/>
    <property type="match status" value="1"/>
</dbReference>
<sequence length="208" mass="23878">MGPKSALDASSYQHPDGSEFYRRKIERILRILAKQGYEYDTLSSHPVSFFADQDPWGHVQAPQYTSIATTCVYRLFQSFEEVLGDRLFEDLFRSRGVGVVTNRYSTKIRRPVKYPDLLITGIRIEGVRRDRFFSRIVNWSCAQDAVVSETDCSHVFFHHRSGSPVDLSREEDGWKKLHPVLQERCDASAKKWRAAEPETGSKSMAAKL</sequence>
<dbReference type="GeneID" id="63867395"/>
<dbReference type="Pfam" id="PF13279">
    <property type="entry name" value="4HBT_2"/>
    <property type="match status" value="1"/>
</dbReference>
<dbReference type="RefSeq" id="XP_040802442.1">
    <property type="nucleotide sequence ID" value="XM_040950060.1"/>
</dbReference>
<organism evidence="1 2">
    <name type="scientific">Aspergillus fijiensis CBS 313.89</name>
    <dbReference type="NCBI Taxonomy" id="1448319"/>
    <lineage>
        <taxon>Eukaryota</taxon>
        <taxon>Fungi</taxon>
        <taxon>Dikarya</taxon>
        <taxon>Ascomycota</taxon>
        <taxon>Pezizomycotina</taxon>
        <taxon>Eurotiomycetes</taxon>
        <taxon>Eurotiomycetidae</taxon>
        <taxon>Eurotiales</taxon>
        <taxon>Aspergillaceae</taxon>
        <taxon>Aspergillus</taxon>
    </lineage>
</organism>
<dbReference type="InterPro" id="IPR029069">
    <property type="entry name" value="HotDog_dom_sf"/>
</dbReference>
<accession>A0A8G1RTG7</accession>
<dbReference type="EMBL" id="KZ824637">
    <property type="protein sequence ID" value="RAK78432.1"/>
    <property type="molecule type" value="Genomic_DNA"/>
</dbReference>
<dbReference type="Proteomes" id="UP000249789">
    <property type="component" value="Unassembled WGS sequence"/>
</dbReference>
<keyword evidence="2" id="KW-1185">Reference proteome</keyword>
<dbReference type="VEuPathDB" id="FungiDB:BO72DRAFT_526827"/>
<proteinExistence type="predicted"/>
<dbReference type="OrthoDB" id="5538558at2759"/>
<name>A0A8G1RTG7_9EURO</name>
<evidence type="ECO:0000313" key="2">
    <source>
        <dbReference type="Proteomes" id="UP000249789"/>
    </source>
</evidence>
<dbReference type="Gene3D" id="3.10.129.10">
    <property type="entry name" value="Hotdog Thioesterase"/>
    <property type="match status" value="1"/>
</dbReference>
<reference evidence="1 2" key="1">
    <citation type="submission" date="2018-02" db="EMBL/GenBank/DDBJ databases">
        <title>The genomes of Aspergillus section Nigri reveals drivers in fungal speciation.</title>
        <authorList>
            <consortium name="DOE Joint Genome Institute"/>
            <person name="Vesth T.C."/>
            <person name="Nybo J."/>
            <person name="Theobald S."/>
            <person name="Brandl J."/>
            <person name="Frisvad J.C."/>
            <person name="Nielsen K.F."/>
            <person name="Lyhne E.K."/>
            <person name="Kogle M.E."/>
            <person name="Kuo A."/>
            <person name="Riley R."/>
            <person name="Clum A."/>
            <person name="Nolan M."/>
            <person name="Lipzen A."/>
            <person name="Salamov A."/>
            <person name="Henrissat B."/>
            <person name="Wiebenga A."/>
            <person name="De vries R.P."/>
            <person name="Grigoriev I.V."/>
            <person name="Mortensen U.H."/>
            <person name="Andersen M.R."/>
            <person name="Baker S.E."/>
        </authorList>
    </citation>
    <scope>NUCLEOTIDE SEQUENCE [LARGE SCALE GENOMIC DNA]</scope>
    <source>
        <strain evidence="1 2">CBS 313.89</strain>
    </source>
</reference>